<name>A0A1W9S0R9_9BACT</name>
<dbReference type="EMBL" id="NATQ01000074">
    <property type="protein sequence ID" value="OQX90295.1"/>
    <property type="molecule type" value="Genomic_DNA"/>
</dbReference>
<dbReference type="InterPro" id="IPR007452">
    <property type="entry name" value="TamB_C"/>
</dbReference>
<evidence type="ECO:0000256" key="1">
    <source>
        <dbReference type="ARBA" id="ARBA00004167"/>
    </source>
</evidence>
<evidence type="ECO:0000256" key="4">
    <source>
        <dbReference type="ARBA" id="ARBA00023136"/>
    </source>
</evidence>
<evidence type="ECO:0000259" key="5">
    <source>
        <dbReference type="Pfam" id="PF04357"/>
    </source>
</evidence>
<evidence type="ECO:0000313" key="6">
    <source>
        <dbReference type="EMBL" id="OQX90295.1"/>
    </source>
</evidence>
<gene>
    <name evidence="6" type="ORF">B6D57_03875</name>
</gene>
<protein>
    <recommendedName>
        <fullName evidence="5">Translocation and assembly module TamB C-terminal domain-containing protein</fullName>
    </recommendedName>
</protein>
<reference evidence="7" key="1">
    <citation type="submission" date="2017-03" db="EMBL/GenBank/DDBJ databases">
        <title>Novel pathways for hydrocarbon cycling and metabolic interdependencies in hydrothermal sediment communities.</title>
        <authorList>
            <person name="Dombrowski N."/>
            <person name="Seitz K."/>
            <person name="Teske A."/>
            <person name="Baker B."/>
        </authorList>
    </citation>
    <scope>NUCLEOTIDE SEQUENCE [LARGE SCALE GENOMIC DNA]</scope>
</reference>
<organism evidence="6 7">
    <name type="scientific">Candidatus Coatesbacteria bacterium 4484_99</name>
    <dbReference type="NCBI Taxonomy" id="1970774"/>
    <lineage>
        <taxon>Bacteria</taxon>
        <taxon>Candidatus Coatesiibacteriota</taxon>
    </lineage>
</organism>
<comment type="caution">
    <text evidence="6">The sequence shown here is derived from an EMBL/GenBank/DDBJ whole genome shotgun (WGS) entry which is preliminary data.</text>
</comment>
<dbReference type="Proteomes" id="UP000192611">
    <property type="component" value="Unassembled WGS sequence"/>
</dbReference>
<feature type="domain" description="Translocation and assembly module TamB C-terminal" evidence="5">
    <location>
        <begin position="287"/>
        <end position="630"/>
    </location>
</feature>
<accession>A0A1W9S0R9</accession>
<evidence type="ECO:0000313" key="7">
    <source>
        <dbReference type="Proteomes" id="UP000192611"/>
    </source>
</evidence>
<keyword evidence="2" id="KW-0812">Transmembrane</keyword>
<evidence type="ECO:0000256" key="3">
    <source>
        <dbReference type="ARBA" id="ARBA00022989"/>
    </source>
</evidence>
<dbReference type="GO" id="GO:0005886">
    <property type="term" value="C:plasma membrane"/>
    <property type="evidence" value="ECO:0007669"/>
    <property type="project" value="InterPro"/>
</dbReference>
<proteinExistence type="predicted"/>
<dbReference type="GO" id="GO:0009306">
    <property type="term" value="P:protein secretion"/>
    <property type="evidence" value="ECO:0007669"/>
    <property type="project" value="InterPro"/>
</dbReference>
<comment type="subcellular location">
    <subcellularLocation>
        <location evidence="1">Membrane</location>
        <topology evidence="1">Single-pass membrane protein</topology>
    </subcellularLocation>
</comment>
<dbReference type="Pfam" id="PF04357">
    <property type="entry name" value="TamB"/>
    <property type="match status" value="1"/>
</dbReference>
<dbReference type="PANTHER" id="PTHR36985:SF1">
    <property type="entry name" value="TRANSLOCATION AND ASSEMBLY MODULE SUBUNIT TAMB"/>
    <property type="match status" value="1"/>
</dbReference>
<sequence>MTLKNVYSDKLGADDVILNVDVVDVVDEPEGEFEFKGWGMNVYGVPLNKLTMKGMVKPKEIVIKGVEGFMPRGFFVNGDIKYSYEDIERKEILLTDFGIYVRGFNILSTDEVGIELLESGIGIRRCELRFLDGVVNIQESYIKGEEVHLELAGGIGLHYLSDAVHIDRFDLSGSVGRLKVSGYVPISLRDLIKRERPFYEPMNLKVTSDNLDLRLVNNFTNWVFVDGGSVDADIEVKGMPDMPYFEGDIGVRDGYVVIGKYGAQIRDINGEVKLQGREFIIESETPIKGKMDNGYVTTSGTITLPTSVGMPDFNLHILMSNAVLRGVPMVTGIITADVFLTGTPKRDFALRGKVRVHEGLITYNFSEAGRAGTASKDSMDIELYILGENNIWFRNSSADIELSCDMRLKRKDGIYNITGELNALRGYYYFLRKDFQIERGDVVFEGGGEINPNIDILGFLMIRDREENKEAPVYIQIEGTLKEPEISLYSPDYPNLSQEDIITIVALNMTWDEYRQTGVGELAGSQTREYIERYVEDELARSLRRGTGLDTLRIRTNLISGGEKESIKITVGKYITRKFYVSFTSDFYNTQGQSFTAEYYLGRRFSIISETFSEEGAYKYAFGFRYRLRF</sequence>
<keyword evidence="3" id="KW-1133">Transmembrane helix</keyword>
<dbReference type="PANTHER" id="PTHR36985">
    <property type="entry name" value="TRANSLOCATION AND ASSEMBLY MODULE SUBUNIT TAMB"/>
    <property type="match status" value="1"/>
</dbReference>
<evidence type="ECO:0000256" key="2">
    <source>
        <dbReference type="ARBA" id="ARBA00022692"/>
    </source>
</evidence>
<dbReference type="AlphaFoldDB" id="A0A1W9S0R9"/>
<keyword evidence="4" id="KW-0472">Membrane</keyword>